<feature type="region of interest" description="Disordered" evidence="12">
    <location>
        <begin position="527"/>
        <end position="547"/>
    </location>
</feature>
<comment type="cofactor">
    <cofactor evidence="1">
        <name>Mn(2+)</name>
        <dbReference type="ChEBI" id="CHEBI:29035"/>
    </cofactor>
</comment>
<dbReference type="InterPro" id="IPR000222">
    <property type="entry name" value="PP2C_BS"/>
</dbReference>
<sequence length="547" mass="60421">MQRCHSSAHGRRYELDKGVVVALHGKETSAGAFFVEDVLEAGLPPQIERPLKSREDKYVVFVSGLSIGKSSSNPLQFQLLVDHITGHLGDEEEQGLAAEIVHLVIAGNSVEVPRGLLNGQNLASKDQSRTLRWRHLAPTAPNTLGCYPFTDRDPFLIDSCPDVYFVGNQEKYETRLVKGLEGQSVRLICIPKFCETGLAVVLSLVGDQDLEKHSCGEFSFAVVQANEIIEDHSQVETGKDATFVGVYDGHGGPDASRFISDHLFLNLIRLARANGTISEDTLRSAFSATEDGFLTLVRRTCGIKPLMAAIGSCCLVGVIWRGTLYVANLGDSRAVIGCLGRSNKIVAEQLTRDHNASKEEVRQELRSLHPDDSHIVVMKHGVWRIKGIIQVSRSIGDAYLKGPEFSLDPCFPRFHLSEPIRRPVLTAEPSLCTRVLQPSDKFLIFASDGLWEHLTNQQAVEIVSSSPRAGIARRLIRTALNEAARKREMRYDDLKKVDKGIRRFFHDDITVVVIFIDHESESATMSVPEQSVKGFADSSGPSNFNIL</sequence>
<evidence type="ECO:0000313" key="15">
    <source>
        <dbReference type="Proteomes" id="UP001472677"/>
    </source>
</evidence>
<dbReference type="InterPro" id="IPR007185">
    <property type="entry name" value="DNA_pol_a/d/e_bsu"/>
</dbReference>
<keyword evidence="10" id="KW-0464">Manganese</keyword>
<gene>
    <name evidence="14" type="ORF">V6N12_049132</name>
</gene>
<evidence type="ECO:0000256" key="11">
    <source>
        <dbReference type="RuleBase" id="RU003465"/>
    </source>
</evidence>
<dbReference type="InterPro" id="IPR001932">
    <property type="entry name" value="PPM-type_phosphatase-like_dom"/>
</dbReference>
<keyword evidence="9 11" id="KW-0904">Protein phosphatase</keyword>
<evidence type="ECO:0000256" key="10">
    <source>
        <dbReference type="ARBA" id="ARBA00023211"/>
    </source>
</evidence>
<evidence type="ECO:0000256" key="3">
    <source>
        <dbReference type="ARBA" id="ARBA00006035"/>
    </source>
</evidence>
<dbReference type="EMBL" id="JBBPBM010000013">
    <property type="protein sequence ID" value="KAK8562079.1"/>
    <property type="molecule type" value="Genomic_DNA"/>
</dbReference>
<dbReference type="EC" id="3.1.3.16" evidence="4"/>
<dbReference type="SUPFAM" id="SSF81606">
    <property type="entry name" value="PP2C-like"/>
    <property type="match status" value="1"/>
</dbReference>
<evidence type="ECO:0000256" key="2">
    <source>
        <dbReference type="ARBA" id="ARBA00001946"/>
    </source>
</evidence>
<keyword evidence="6" id="KW-0479">Metal-binding</keyword>
<dbReference type="Gene3D" id="3.60.21.50">
    <property type="match status" value="1"/>
</dbReference>
<dbReference type="Pfam" id="PF04042">
    <property type="entry name" value="DNA_pol_E_B"/>
    <property type="match status" value="1"/>
</dbReference>
<dbReference type="Proteomes" id="UP001472677">
    <property type="component" value="Unassembled WGS sequence"/>
</dbReference>
<name>A0ABR2EJC4_9ROSI</name>
<dbReference type="PROSITE" id="PS51746">
    <property type="entry name" value="PPM_2"/>
    <property type="match status" value="1"/>
</dbReference>
<comment type="cofactor">
    <cofactor evidence="2">
        <name>Mg(2+)</name>
        <dbReference type="ChEBI" id="CHEBI:18420"/>
    </cofactor>
</comment>
<dbReference type="CDD" id="cd00143">
    <property type="entry name" value="PP2Cc"/>
    <property type="match status" value="1"/>
</dbReference>
<evidence type="ECO:0000256" key="5">
    <source>
        <dbReference type="ARBA" id="ARBA00022705"/>
    </source>
</evidence>
<evidence type="ECO:0000313" key="14">
    <source>
        <dbReference type="EMBL" id="KAK8562079.1"/>
    </source>
</evidence>
<evidence type="ECO:0000256" key="8">
    <source>
        <dbReference type="ARBA" id="ARBA00022842"/>
    </source>
</evidence>
<dbReference type="PANTHER" id="PTHR10416">
    <property type="entry name" value="DNA POLYMERASE DELTA SUBUNIT 2"/>
    <property type="match status" value="1"/>
</dbReference>
<evidence type="ECO:0000256" key="1">
    <source>
        <dbReference type="ARBA" id="ARBA00001936"/>
    </source>
</evidence>
<dbReference type="Gene3D" id="3.60.40.10">
    <property type="entry name" value="PPM-type phosphatase domain"/>
    <property type="match status" value="1"/>
</dbReference>
<accession>A0ABR2EJC4</accession>
<dbReference type="InterPro" id="IPR024826">
    <property type="entry name" value="DNA_pol_delta/II_ssu"/>
</dbReference>
<protein>
    <recommendedName>
        <fullName evidence="4">protein-serine/threonine phosphatase</fullName>
        <ecNumber evidence="4">3.1.3.16</ecNumber>
    </recommendedName>
</protein>
<dbReference type="InterPro" id="IPR036457">
    <property type="entry name" value="PPM-type-like_dom_sf"/>
</dbReference>
<dbReference type="Pfam" id="PF00481">
    <property type="entry name" value="PP2C"/>
    <property type="match status" value="1"/>
</dbReference>
<evidence type="ECO:0000256" key="7">
    <source>
        <dbReference type="ARBA" id="ARBA00022801"/>
    </source>
</evidence>
<comment type="similarity">
    <text evidence="3">Belongs to the DNA polymerase delta/II small subunit family.</text>
</comment>
<feature type="domain" description="PPM-type phosphatase" evidence="13">
    <location>
        <begin position="217"/>
        <end position="516"/>
    </location>
</feature>
<comment type="caution">
    <text evidence="14">The sequence shown here is derived from an EMBL/GenBank/DDBJ whole genome shotgun (WGS) entry which is preliminary data.</text>
</comment>
<proteinExistence type="inferred from homology"/>
<keyword evidence="5" id="KW-0235">DNA replication</keyword>
<keyword evidence="15" id="KW-1185">Reference proteome</keyword>
<evidence type="ECO:0000256" key="9">
    <source>
        <dbReference type="ARBA" id="ARBA00022912"/>
    </source>
</evidence>
<comment type="similarity">
    <text evidence="11">Belongs to the PP2C family.</text>
</comment>
<dbReference type="SMART" id="SM00332">
    <property type="entry name" value="PP2Cc"/>
    <property type="match status" value="1"/>
</dbReference>
<dbReference type="PANTHER" id="PTHR10416:SF0">
    <property type="entry name" value="DNA POLYMERASE DELTA SUBUNIT 2"/>
    <property type="match status" value="1"/>
</dbReference>
<evidence type="ECO:0000256" key="12">
    <source>
        <dbReference type="SAM" id="MobiDB-lite"/>
    </source>
</evidence>
<evidence type="ECO:0000256" key="4">
    <source>
        <dbReference type="ARBA" id="ARBA00013081"/>
    </source>
</evidence>
<keyword evidence="7 11" id="KW-0378">Hydrolase</keyword>
<reference evidence="14 15" key="1">
    <citation type="journal article" date="2024" name="G3 (Bethesda)">
        <title>Genome assembly of Hibiscus sabdariffa L. provides insights into metabolisms of medicinal natural products.</title>
        <authorList>
            <person name="Kim T."/>
        </authorList>
    </citation>
    <scope>NUCLEOTIDE SEQUENCE [LARGE SCALE GENOMIC DNA]</scope>
    <source>
        <strain evidence="14">TK-2024</strain>
        <tissue evidence="14">Old leaves</tissue>
    </source>
</reference>
<organism evidence="14 15">
    <name type="scientific">Hibiscus sabdariffa</name>
    <name type="common">roselle</name>
    <dbReference type="NCBI Taxonomy" id="183260"/>
    <lineage>
        <taxon>Eukaryota</taxon>
        <taxon>Viridiplantae</taxon>
        <taxon>Streptophyta</taxon>
        <taxon>Embryophyta</taxon>
        <taxon>Tracheophyta</taxon>
        <taxon>Spermatophyta</taxon>
        <taxon>Magnoliopsida</taxon>
        <taxon>eudicotyledons</taxon>
        <taxon>Gunneridae</taxon>
        <taxon>Pentapetalae</taxon>
        <taxon>rosids</taxon>
        <taxon>malvids</taxon>
        <taxon>Malvales</taxon>
        <taxon>Malvaceae</taxon>
        <taxon>Malvoideae</taxon>
        <taxon>Hibiscus</taxon>
    </lineage>
</organism>
<keyword evidence="8" id="KW-0460">Magnesium</keyword>
<evidence type="ECO:0000259" key="13">
    <source>
        <dbReference type="PROSITE" id="PS51746"/>
    </source>
</evidence>
<evidence type="ECO:0000256" key="6">
    <source>
        <dbReference type="ARBA" id="ARBA00022723"/>
    </source>
</evidence>
<dbReference type="PROSITE" id="PS01032">
    <property type="entry name" value="PPM_1"/>
    <property type="match status" value="1"/>
</dbReference>